<dbReference type="Proteomes" id="UP001163726">
    <property type="component" value="Chromosome"/>
</dbReference>
<dbReference type="RefSeq" id="WP_268073188.1">
    <property type="nucleotide sequence ID" value="NZ_CP109965.1"/>
</dbReference>
<reference evidence="3" key="1">
    <citation type="submission" date="2022-10" db="EMBL/GenBank/DDBJ databases">
        <title>Catenovulum adriacola sp. nov. isolated in the Harbour of Susak.</title>
        <authorList>
            <person name="Schoch T."/>
            <person name="Reich S.J."/>
            <person name="Stoeferle S."/>
            <person name="Flaiz M."/>
            <person name="Kazda M."/>
            <person name="Riedel C.U."/>
            <person name="Duerre P."/>
        </authorList>
    </citation>
    <scope>NUCLEOTIDE SEQUENCE</scope>
    <source>
        <strain evidence="3">TS8</strain>
    </source>
</reference>
<evidence type="ECO:0000313" key="4">
    <source>
        <dbReference type="Proteomes" id="UP001163726"/>
    </source>
</evidence>
<protein>
    <submittedName>
        <fullName evidence="3">Sulfite exporter TauE/SafE family protein</fullName>
    </submittedName>
</protein>
<sequence>MIDFLSAFMIGIMGASHCLVMCGGLSAAMGLNQSFIATLTYNLGRIISYTIAGFLLGLLGLWLTKQFEFILIGLRLLSGIMLILLGLYIARWFMGLTQLEKIFSGFWQLIAPLAQKSLTKKSYFSRFISGMLWGWLPCGLVYSTLTYAAAQANPIQSALVMFAFGLGTLPTLLLSASLSQQISQLIKNQYSKNIAAIALILFGCHTIYIAWLQIL</sequence>
<evidence type="ECO:0000256" key="1">
    <source>
        <dbReference type="SAM" id="Phobius"/>
    </source>
</evidence>
<feature type="transmembrane region" description="Helical" evidence="1">
    <location>
        <begin position="43"/>
        <end position="63"/>
    </location>
</feature>
<accession>A0ABY7AK75</accession>
<feature type="transmembrane region" description="Helical" evidence="1">
    <location>
        <begin position="194"/>
        <end position="214"/>
    </location>
</feature>
<keyword evidence="4" id="KW-1185">Reference proteome</keyword>
<evidence type="ECO:0000259" key="2">
    <source>
        <dbReference type="Pfam" id="PF13386"/>
    </source>
</evidence>
<dbReference type="Pfam" id="PF13386">
    <property type="entry name" value="DsbD_2"/>
    <property type="match status" value="1"/>
</dbReference>
<keyword evidence="1" id="KW-0472">Membrane</keyword>
<feature type="transmembrane region" description="Helical" evidence="1">
    <location>
        <begin position="127"/>
        <end position="149"/>
    </location>
</feature>
<keyword evidence="1" id="KW-1133">Transmembrane helix</keyword>
<name>A0ABY7AK75_9ALTE</name>
<dbReference type="PANTHER" id="PTHR42208">
    <property type="entry name" value="HEAVY METAL TRANSPORTER-RELATED"/>
    <property type="match status" value="1"/>
</dbReference>
<organism evidence="3 4">
    <name type="scientific">Catenovulum adriaticum</name>
    <dbReference type="NCBI Taxonomy" id="2984846"/>
    <lineage>
        <taxon>Bacteria</taxon>
        <taxon>Pseudomonadati</taxon>
        <taxon>Pseudomonadota</taxon>
        <taxon>Gammaproteobacteria</taxon>
        <taxon>Alteromonadales</taxon>
        <taxon>Alteromonadaceae</taxon>
        <taxon>Catenovulum</taxon>
    </lineage>
</organism>
<dbReference type="PANTHER" id="PTHR42208:SF1">
    <property type="entry name" value="HEAVY METAL TRANSPORTER"/>
    <property type="match status" value="1"/>
</dbReference>
<feature type="transmembrane region" description="Helical" evidence="1">
    <location>
        <begin position="69"/>
        <end position="90"/>
    </location>
</feature>
<gene>
    <name evidence="3" type="ORF">OLW01_07525</name>
</gene>
<dbReference type="InterPro" id="IPR039447">
    <property type="entry name" value="UreH-like_TM_dom"/>
</dbReference>
<proteinExistence type="predicted"/>
<dbReference type="EMBL" id="CP109965">
    <property type="protein sequence ID" value="WAJ69046.1"/>
    <property type="molecule type" value="Genomic_DNA"/>
</dbReference>
<feature type="transmembrane region" description="Helical" evidence="1">
    <location>
        <begin position="6"/>
        <end position="31"/>
    </location>
</feature>
<keyword evidence="1" id="KW-0812">Transmembrane</keyword>
<feature type="transmembrane region" description="Helical" evidence="1">
    <location>
        <begin position="155"/>
        <end position="174"/>
    </location>
</feature>
<feature type="domain" description="Urease accessory protein UreH-like transmembrane" evidence="2">
    <location>
        <begin position="7"/>
        <end position="204"/>
    </location>
</feature>
<evidence type="ECO:0000313" key="3">
    <source>
        <dbReference type="EMBL" id="WAJ69046.1"/>
    </source>
</evidence>